<dbReference type="GO" id="GO:0016791">
    <property type="term" value="F:phosphatase activity"/>
    <property type="evidence" value="ECO:0007669"/>
    <property type="project" value="TreeGrafter"/>
</dbReference>
<dbReference type="OrthoDB" id="8347407at2"/>
<reference evidence="1 2" key="1">
    <citation type="submission" date="2017-01" db="EMBL/GenBank/DDBJ databases">
        <authorList>
            <person name="Mah S.A."/>
            <person name="Swanson W.J."/>
            <person name="Moy G.W."/>
            <person name="Vacquier V.D."/>
        </authorList>
    </citation>
    <scope>NUCLEOTIDE SEQUENCE [LARGE SCALE GENOMIC DNA]</scope>
    <source>
        <strain evidence="1 2">DSM 21219</strain>
    </source>
</reference>
<dbReference type="STRING" id="515897.SAMN05421849_1806"/>
<proteinExistence type="predicted"/>
<dbReference type="Pfam" id="PF00300">
    <property type="entry name" value="His_Phos_1"/>
    <property type="match status" value="1"/>
</dbReference>
<dbReference type="SMART" id="SM00855">
    <property type="entry name" value="PGAM"/>
    <property type="match status" value="1"/>
</dbReference>
<sequence>MSRLFLVRHGPTHMRAMVGWADLPADLRDRAALARLDAWLPGDGLVVSSDLQRARATADAIAGSRQRLPHRRSLREINFGAWELKSYDEIDATAPDLIRAFWERPGESAPPGGESWNQVRRRVDRTIDGLIHTHPGRDLIVVAHFGVILTQIQRSLSVPAVAAFAHEIDNLSVTSIALDADGWRAEAINHLP</sequence>
<dbReference type="Proteomes" id="UP000192455">
    <property type="component" value="Unassembled WGS sequence"/>
</dbReference>
<dbReference type="CDD" id="cd07067">
    <property type="entry name" value="HP_PGM_like"/>
    <property type="match status" value="1"/>
</dbReference>
<dbReference type="GO" id="GO:0005737">
    <property type="term" value="C:cytoplasm"/>
    <property type="evidence" value="ECO:0007669"/>
    <property type="project" value="TreeGrafter"/>
</dbReference>
<dbReference type="InterPro" id="IPR029033">
    <property type="entry name" value="His_PPase_superfam"/>
</dbReference>
<protein>
    <submittedName>
        <fullName evidence="1">Broad specificity phosphatase PhoE</fullName>
    </submittedName>
</protein>
<dbReference type="InterPro" id="IPR050275">
    <property type="entry name" value="PGM_Phosphatase"/>
</dbReference>
<name>A0A1R3WXN8_9RHOB</name>
<keyword evidence="2" id="KW-1185">Reference proteome</keyword>
<organism evidence="1 2">
    <name type="scientific">Pontibaca methylaminivorans</name>
    <dbReference type="NCBI Taxonomy" id="515897"/>
    <lineage>
        <taxon>Bacteria</taxon>
        <taxon>Pseudomonadati</taxon>
        <taxon>Pseudomonadota</taxon>
        <taxon>Alphaproteobacteria</taxon>
        <taxon>Rhodobacterales</taxon>
        <taxon>Roseobacteraceae</taxon>
        <taxon>Pontibaca</taxon>
    </lineage>
</organism>
<evidence type="ECO:0000313" key="1">
    <source>
        <dbReference type="EMBL" id="SIT82932.1"/>
    </source>
</evidence>
<dbReference type="EMBL" id="FTPS01000001">
    <property type="protein sequence ID" value="SIT82932.1"/>
    <property type="molecule type" value="Genomic_DNA"/>
</dbReference>
<dbReference type="PANTHER" id="PTHR48100">
    <property type="entry name" value="BROAD-SPECIFICITY PHOSPHATASE YOR283W-RELATED"/>
    <property type="match status" value="1"/>
</dbReference>
<dbReference type="RefSeq" id="WP_076649539.1">
    <property type="nucleotide sequence ID" value="NZ_FTPS01000001.1"/>
</dbReference>
<dbReference type="Gene3D" id="3.40.50.1240">
    <property type="entry name" value="Phosphoglycerate mutase-like"/>
    <property type="match status" value="1"/>
</dbReference>
<dbReference type="InterPro" id="IPR013078">
    <property type="entry name" value="His_Pase_superF_clade-1"/>
</dbReference>
<dbReference type="AlphaFoldDB" id="A0A1R3WXN8"/>
<dbReference type="SUPFAM" id="SSF53254">
    <property type="entry name" value="Phosphoglycerate mutase-like"/>
    <property type="match status" value="1"/>
</dbReference>
<dbReference type="PANTHER" id="PTHR48100:SF1">
    <property type="entry name" value="HISTIDINE PHOSPHATASE FAMILY PROTEIN-RELATED"/>
    <property type="match status" value="1"/>
</dbReference>
<accession>A0A1R3WXN8</accession>
<evidence type="ECO:0000313" key="2">
    <source>
        <dbReference type="Proteomes" id="UP000192455"/>
    </source>
</evidence>
<gene>
    <name evidence="1" type="ORF">SAMN05421849_1806</name>
</gene>